<dbReference type="PROSITE" id="PS51257">
    <property type="entry name" value="PROKAR_LIPOPROTEIN"/>
    <property type="match status" value="1"/>
</dbReference>
<evidence type="ECO:0000313" key="1">
    <source>
        <dbReference type="EMBL" id="MDH0563668.1"/>
    </source>
</evidence>
<reference evidence="1" key="1">
    <citation type="submission" date="2022-09" db="EMBL/GenBank/DDBJ databases">
        <title>Intensive care unit water sources are persistently colonized with multi-drug resistant bacteria and are the site of extensive horizontal gene transfer of antibiotic resistance genes.</title>
        <authorList>
            <person name="Diorio-Toth L."/>
        </authorList>
    </citation>
    <scope>NUCLEOTIDE SEQUENCE</scope>
    <source>
        <strain evidence="1">GD04005</strain>
    </source>
</reference>
<organism evidence="1 2">
    <name type="scientific">Acinetobacter courvalinii</name>
    <dbReference type="NCBI Taxonomy" id="280147"/>
    <lineage>
        <taxon>Bacteria</taxon>
        <taxon>Pseudomonadati</taxon>
        <taxon>Pseudomonadota</taxon>
        <taxon>Gammaproteobacteria</taxon>
        <taxon>Moraxellales</taxon>
        <taxon>Moraxellaceae</taxon>
        <taxon>Acinetobacter</taxon>
    </lineage>
</organism>
<sequence>MLKQLPMLLLTVFLGGCKEKQTENFNYEVSGHQLCALKTSEMSAANEFGLLDSSFKYKENLFDEKLSIDIYKESLKNLSNKQSNYIFCIDTSSIKAGTLETQIRLEIKKGKYLRQYEFINYSCLSARNSKLNLSKNEIIKCNEGNWGNDR</sequence>
<dbReference type="Proteomes" id="UP001159329">
    <property type="component" value="Unassembled WGS sequence"/>
</dbReference>
<gene>
    <name evidence="1" type="ORF">N7644_08190</name>
</gene>
<comment type="caution">
    <text evidence="1">The sequence shown here is derived from an EMBL/GenBank/DDBJ whole genome shotgun (WGS) entry which is preliminary data.</text>
</comment>
<accession>A0AA42ICJ2</accession>
<evidence type="ECO:0008006" key="3">
    <source>
        <dbReference type="Google" id="ProtNLM"/>
    </source>
</evidence>
<dbReference type="RefSeq" id="WP_279695033.1">
    <property type="nucleotide sequence ID" value="NZ_JAOEEO010000001.1"/>
</dbReference>
<proteinExistence type="predicted"/>
<name>A0AA42ICJ2_9GAMM</name>
<evidence type="ECO:0000313" key="2">
    <source>
        <dbReference type="Proteomes" id="UP001159329"/>
    </source>
</evidence>
<dbReference type="AlphaFoldDB" id="A0AA42ICJ2"/>
<protein>
    <recommendedName>
        <fullName evidence="3">Lipoprotein</fullName>
    </recommendedName>
</protein>
<dbReference type="EMBL" id="JAOEEO010000001">
    <property type="protein sequence ID" value="MDH0563668.1"/>
    <property type="molecule type" value="Genomic_DNA"/>
</dbReference>